<sequence length="180" mass="20454">TKCDTATEAKAQLLKRFRPILTTFAKKHKNLAGGELFRSAKRIVGCPESPFKTASSLHQLNPEQLKELCSRLGVKFEQRKTRQRTGDNLKPPMIIYLYHFQRMKPRATGKGLLSLDKLCCLLELLIDVDVTPYAIARLAVEGHATKALEQLIELLKTTDIQIPDFNVVAFLMNYNKDREV</sequence>
<feature type="non-terminal residue" evidence="1">
    <location>
        <position position="1"/>
    </location>
</feature>
<dbReference type="EMBL" id="JANLCJ010000733">
    <property type="protein sequence ID" value="MCS5737463.1"/>
    <property type="molecule type" value="Genomic_DNA"/>
</dbReference>
<evidence type="ECO:0000313" key="2">
    <source>
        <dbReference type="Proteomes" id="UP001165586"/>
    </source>
</evidence>
<comment type="caution">
    <text evidence="1">The sequence shown here is derived from an EMBL/GenBank/DDBJ whole genome shotgun (WGS) entry which is preliminary data.</text>
</comment>
<proteinExistence type="predicted"/>
<organism evidence="1 2">
    <name type="scientific">Herbiconiux daphne</name>
    <dbReference type="NCBI Taxonomy" id="2970914"/>
    <lineage>
        <taxon>Bacteria</taxon>
        <taxon>Bacillati</taxon>
        <taxon>Actinomycetota</taxon>
        <taxon>Actinomycetes</taxon>
        <taxon>Micrococcales</taxon>
        <taxon>Microbacteriaceae</taxon>
        <taxon>Herbiconiux</taxon>
    </lineage>
</organism>
<gene>
    <name evidence="1" type="ORF">N1032_27410</name>
</gene>
<reference evidence="1" key="1">
    <citation type="submission" date="2022-08" db="EMBL/GenBank/DDBJ databases">
        <authorList>
            <person name="Deng Y."/>
            <person name="Han X.-F."/>
            <person name="Zhang Y.-Q."/>
        </authorList>
    </citation>
    <scope>NUCLEOTIDE SEQUENCE</scope>
    <source>
        <strain evidence="1">CPCC 203386</strain>
    </source>
</reference>
<feature type="non-terminal residue" evidence="1">
    <location>
        <position position="180"/>
    </location>
</feature>
<evidence type="ECO:0000313" key="1">
    <source>
        <dbReference type="EMBL" id="MCS5737463.1"/>
    </source>
</evidence>
<keyword evidence="2" id="KW-1185">Reference proteome</keyword>
<protein>
    <submittedName>
        <fullName evidence="1">Uncharacterized protein</fullName>
    </submittedName>
</protein>
<accession>A0ABT2HBZ8</accession>
<name>A0ABT2HBZ8_9MICO</name>
<dbReference type="Proteomes" id="UP001165586">
    <property type="component" value="Unassembled WGS sequence"/>
</dbReference>
<dbReference type="RefSeq" id="WP_259543870.1">
    <property type="nucleotide sequence ID" value="NZ_JANLCJ010000733.1"/>
</dbReference>